<evidence type="ECO:0000256" key="2">
    <source>
        <dbReference type="SAM" id="Phobius"/>
    </source>
</evidence>
<dbReference type="EMBL" id="BGZL01000004">
    <property type="protein sequence ID" value="GBQ00266.1"/>
    <property type="molecule type" value="Genomic_DNA"/>
</dbReference>
<organism evidence="3 4">
    <name type="scientific">Streptomyces spongiicola</name>
    <dbReference type="NCBI Taxonomy" id="1690221"/>
    <lineage>
        <taxon>Bacteria</taxon>
        <taxon>Bacillati</taxon>
        <taxon>Actinomycetota</taxon>
        <taxon>Actinomycetes</taxon>
        <taxon>Kitasatosporales</taxon>
        <taxon>Streptomycetaceae</taxon>
        <taxon>Streptomyces</taxon>
    </lineage>
</organism>
<keyword evidence="2" id="KW-1133">Transmembrane helix</keyword>
<evidence type="ECO:0000313" key="3">
    <source>
        <dbReference type="EMBL" id="GBQ00266.1"/>
    </source>
</evidence>
<sequence length="179" mass="17358">MVAGLVTAVAFTVPTWLGGAVLLPSAVADDAIRWSLSSALGVVLATLAGAWGQGFATRAPRPEDASALPSGGPVTASGPRSVAVKGDPTGPISTGDTVVRAVPDGSAGRPEPDSPNTPAPAPEPAPEPAPAPAPGSSQPRPEPGGRPGSVTASGERSIAVDGNPRGGISTGDQLGQDPA</sequence>
<protein>
    <submittedName>
        <fullName evidence="3">Uncharacterized protein</fullName>
    </submittedName>
</protein>
<feature type="region of interest" description="Disordered" evidence="1">
    <location>
        <begin position="59"/>
        <end position="179"/>
    </location>
</feature>
<evidence type="ECO:0000256" key="1">
    <source>
        <dbReference type="SAM" id="MobiDB-lite"/>
    </source>
</evidence>
<reference evidence="3 4" key="1">
    <citation type="submission" date="2018-07" db="EMBL/GenBank/DDBJ databases">
        <title>Whole Genome Shotgun Sequence of Streptomyces spongiicola strain 531S.</title>
        <authorList>
            <person name="Dohra H."/>
            <person name="Kodani S."/>
        </authorList>
    </citation>
    <scope>NUCLEOTIDE SEQUENCE [LARGE SCALE GENOMIC DNA]</scope>
    <source>
        <strain evidence="3 4">531S</strain>
    </source>
</reference>
<feature type="compositionally biased region" description="Pro residues" evidence="1">
    <location>
        <begin position="113"/>
        <end position="133"/>
    </location>
</feature>
<proteinExistence type="predicted"/>
<evidence type="ECO:0000313" key="4">
    <source>
        <dbReference type="Proteomes" id="UP000265354"/>
    </source>
</evidence>
<dbReference type="Proteomes" id="UP000265354">
    <property type="component" value="Unassembled WGS sequence"/>
</dbReference>
<dbReference type="AlphaFoldDB" id="A0A388SV80"/>
<accession>A0A388SV80</accession>
<keyword evidence="2" id="KW-0812">Transmembrane</keyword>
<comment type="caution">
    <text evidence="3">The sequence shown here is derived from an EMBL/GenBank/DDBJ whole genome shotgun (WGS) entry which is preliminary data.</text>
</comment>
<gene>
    <name evidence="3" type="ORF">SSP531S_16800</name>
</gene>
<name>A0A388SV80_9ACTN</name>
<feature type="transmembrane region" description="Helical" evidence="2">
    <location>
        <begin position="38"/>
        <end position="56"/>
    </location>
</feature>
<keyword evidence="2" id="KW-0472">Membrane</keyword>